<reference evidence="1 2" key="1">
    <citation type="submission" date="2018-06" db="EMBL/GenBank/DDBJ databases">
        <title>Fusarium incarnatum-equiseti species complex species 28.</title>
        <authorList>
            <person name="Gardiner D.M."/>
        </authorList>
    </citation>
    <scope>NUCLEOTIDE SEQUENCE [LARGE SCALE GENOMIC DNA]</scope>
    <source>
        <strain evidence="1 2">FIESC_28</strain>
    </source>
</reference>
<accession>A0A366SE81</accession>
<dbReference type="AlphaFoldDB" id="A0A366SE81"/>
<dbReference type="GeneID" id="41989559"/>
<evidence type="ECO:0008006" key="3">
    <source>
        <dbReference type="Google" id="ProtNLM"/>
    </source>
</evidence>
<organism evidence="1 2">
    <name type="scientific">Fusarium coffeatum</name>
    <dbReference type="NCBI Taxonomy" id="231269"/>
    <lineage>
        <taxon>Eukaryota</taxon>
        <taxon>Fungi</taxon>
        <taxon>Dikarya</taxon>
        <taxon>Ascomycota</taxon>
        <taxon>Pezizomycotina</taxon>
        <taxon>Sordariomycetes</taxon>
        <taxon>Hypocreomycetidae</taxon>
        <taxon>Hypocreales</taxon>
        <taxon>Nectriaceae</taxon>
        <taxon>Fusarium</taxon>
        <taxon>Fusarium incarnatum-equiseti species complex</taxon>
    </lineage>
</organism>
<evidence type="ECO:0000313" key="1">
    <source>
        <dbReference type="EMBL" id="RBR27040.1"/>
    </source>
</evidence>
<keyword evidence="2" id="KW-1185">Reference proteome</keyword>
<comment type="caution">
    <text evidence="1">The sequence shown here is derived from an EMBL/GenBank/DDBJ whole genome shotgun (WGS) entry which is preliminary data.</text>
</comment>
<dbReference type="RefSeq" id="XP_031021631.1">
    <property type="nucleotide sequence ID" value="XM_031154263.1"/>
</dbReference>
<name>A0A366SE81_9HYPO</name>
<proteinExistence type="predicted"/>
<protein>
    <recommendedName>
        <fullName evidence="3">Heterokaryon incompatibility domain-containing protein</fullName>
    </recommendedName>
</protein>
<dbReference type="EMBL" id="QKXC01000004">
    <property type="protein sequence ID" value="RBR27040.1"/>
    <property type="molecule type" value="Genomic_DNA"/>
</dbReference>
<dbReference type="OrthoDB" id="5135333at2759"/>
<gene>
    <name evidence="1" type="ORF">FIESC28_00112</name>
</gene>
<sequence length="387" mass="44903">MFNARTLRYEEDVYNAFAGYCTHLNSIFPSGFVYGHPQTFFDISLCWIASRAIRRRKVSERYTGHPAHQGLPSWSWMGWKGSTHFPLDAESEGGGFPTVGFTESITEWYAMEYPDSYKKQRINSTWSQCRKAPVGSMAESWRCEEFEPPALTRRTTRYKQSDPIKMPKELPSHRYISLLDEGPCPETRWYPIPVMPFGTEDETSSGLHRGYQYLWCRTARAILTVTDQKLYPTDGLHTIDHQVPYHLLKNKDGGTVGALLPHNEHDSESLRQDTPVELIAIAKGWSTILKEESVEKEESTTHPAETPLTLEEEEAIREEKKEYWSEFYKEVPWMDRFEEGKEKKQDGYHVLWIEWENGVAYRKGYGFVLEKEWNSVAETSRVDITLG</sequence>
<dbReference type="Proteomes" id="UP000253153">
    <property type="component" value="Unassembled WGS sequence"/>
</dbReference>
<evidence type="ECO:0000313" key="2">
    <source>
        <dbReference type="Proteomes" id="UP000253153"/>
    </source>
</evidence>